<dbReference type="SFLD" id="SFLDG01162">
    <property type="entry name" value="I"/>
    <property type="match status" value="1"/>
</dbReference>
<evidence type="ECO:0000256" key="1">
    <source>
        <dbReference type="ARBA" id="ARBA00010209"/>
    </source>
</evidence>
<sequence length="388" mass="43813">MLWDMMEMAGYKNQSQQLHSKFFSRNTAKSLGPHPKASQGSDFWKSFMTDDHTPIEFSWNWSTKRKTPSVRYSIDPIGHSAGTLIDPFNTYDSINLLRKSLPLAPEVDLEWYEYFTKALTITGTELTHQEFISSNIPRSQQFLAFELAEESIMIKVYFLPQWKAMSTGESTLSLVEKSIQNLGLCDLSLVTGFDIIADYIQSFPEKDRPEVEIVAIDCINPAKSRIKIYLRSRRTCFDSVVDMMTLGGRLPSMTEKGFLSLEDLWCSVLSLDSSDVILPENAHRTAGILYYLELKAGSTIPKSKVYIPAKHYGGNDEAVARGLSEFLKKRGQCMVNGSTYLSGITQLCKHRGLADGLGFHTYISCAIEGDDLNVTSYYNPEIYHASRF</sequence>
<keyword evidence="2 3" id="KW-0808">Transferase</keyword>
<comment type="similarity">
    <text evidence="1">Belongs to the tryptophan dimethylallyltransferase family.</text>
</comment>
<dbReference type="PANTHER" id="PTHR40627">
    <property type="entry name" value="INDOLE PRENYLTRANSFERASE TDIB-RELATED"/>
    <property type="match status" value="1"/>
</dbReference>
<protein>
    <submittedName>
        <fullName evidence="3">Aromatic prenyltransferase</fullName>
    </submittedName>
</protein>
<dbReference type="CDD" id="cd13929">
    <property type="entry name" value="PT-DMATS_CymD"/>
    <property type="match status" value="1"/>
</dbReference>
<dbReference type="Proteomes" id="UP000250140">
    <property type="component" value="Unassembled WGS sequence"/>
</dbReference>
<dbReference type="SFLD" id="SFLDS00036">
    <property type="entry name" value="Aromatic_Prenyltransferase"/>
    <property type="match status" value="1"/>
</dbReference>
<name>A0A8E2EQ84_9PEZI</name>
<gene>
    <name evidence="3" type="ORF">AOQ84DRAFT_401089</name>
</gene>
<evidence type="ECO:0000256" key="2">
    <source>
        <dbReference type="ARBA" id="ARBA00022679"/>
    </source>
</evidence>
<dbReference type="EMBL" id="KV750914">
    <property type="protein sequence ID" value="OCL02663.1"/>
    <property type="molecule type" value="Genomic_DNA"/>
</dbReference>
<organism evidence="3 4">
    <name type="scientific">Glonium stellatum</name>
    <dbReference type="NCBI Taxonomy" id="574774"/>
    <lineage>
        <taxon>Eukaryota</taxon>
        <taxon>Fungi</taxon>
        <taxon>Dikarya</taxon>
        <taxon>Ascomycota</taxon>
        <taxon>Pezizomycotina</taxon>
        <taxon>Dothideomycetes</taxon>
        <taxon>Pleosporomycetidae</taxon>
        <taxon>Gloniales</taxon>
        <taxon>Gloniaceae</taxon>
        <taxon>Glonium</taxon>
    </lineage>
</organism>
<dbReference type="GO" id="GO:0009820">
    <property type="term" value="P:alkaloid metabolic process"/>
    <property type="evidence" value="ECO:0007669"/>
    <property type="project" value="InterPro"/>
</dbReference>
<evidence type="ECO:0000313" key="3">
    <source>
        <dbReference type="EMBL" id="OCL02663.1"/>
    </source>
</evidence>
<reference evidence="3 4" key="1">
    <citation type="journal article" date="2016" name="Nat. Commun.">
        <title>Ectomycorrhizal ecology is imprinted in the genome of the dominant symbiotic fungus Cenococcum geophilum.</title>
        <authorList>
            <consortium name="DOE Joint Genome Institute"/>
            <person name="Peter M."/>
            <person name="Kohler A."/>
            <person name="Ohm R.A."/>
            <person name="Kuo A."/>
            <person name="Krutzmann J."/>
            <person name="Morin E."/>
            <person name="Arend M."/>
            <person name="Barry K.W."/>
            <person name="Binder M."/>
            <person name="Choi C."/>
            <person name="Clum A."/>
            <person name="Copeland A."/>
            <person name="Grisel N."/>
            <person name="Haridas S."/>
            <person name="Kipfer T."/>
            <person name="LaButti K."/>
            <person name="Lindquist E."/>
            <person name="Lipzen A."/>
            <person name="Maire R."/>
            <person name="Meier B."/>
            <person name="Mihaltcheva S."/>
            <person name="Molinier V."/>
            <person name="Murat C."/>
            <person name="Poggeler S."/>
            <person name="Quandt C.A."/>
            <person name="Sperisen C."/>
            <person name="Tritt A."/>
            <person name="Tisserant E."/>
            <person name="Crous P.W."/>
            <person name="Henrissat B."/>
            <person name="Nehls U."/>
            <person name="Egli S."/>
            <person name="Spatafora J.W."/>
            <person name="Grigoriev I.V."/>
            <person name="Martin F.M."/>
        </authorList>
    </citation>
    <scope>NUCLEOTIDE SEQUENCE [LARGE SCALE GENOMIC DNA]</scope>
    <source>
        <strain evidence="3 4">CBS 207.34</strain>
    </source>
</reference>
<accession>A0A8E2EQ84</accession>
<dbReference type="GO" id="GO:0016765">
    <property type="term" value="F:transferase activity, transferring alkyl or aryl (other than methyl) groups"/>
    <property type="evidence" value="ECO:0007669"/>
    <property type="project" value="InterPro"/>
</dbReference>
<keyword evidence="4" id="KW-1185">Reference proteome</keyword>
<proteinExistence type="inferred from homology"/>
<dbReference type="NCBIfam" id="TIGR03429">
    <property type="entry name" value="arom_pren_DMATS"/>
    <property type="match status" value="1"/>
</dbReference>
<dbReference type="PANTHER" id="PTHR40627:SF4">
    <property type="entry name" value="PRENYLTRANSFERASE ASQH1-RELATED"/>
    <property type="match status" value="1"/>
</dbReference>
<dbReference type="InterPro" id="IPR033964">
    <property type="entry name" value="ABBA"/>
</dbReference>
<dbReference type="Pfam" id="PF11991">
    <property type="entry name" value="Trp_DMAT"/>
    <property type="match status" value="1"/>
</dbReference>
<evidence type="ECO:0000313" key="4">
    <source>
        <dbReference type="Proteomes" id="UP000250140"/>
    </source>
</evidence>
<dbReference type="OrthoDB" id="3354387at2759"/>
<dbReference type="AlphaFoldDB" id="A0A8E2EQ84"/>
<dbReference type="InterPro" id="IPR017795">
    <property type="entry name" value="ABBA_NscD-like"/>
</dbReference>